<reference evidence="1" key="1">
    <citation type="submission" date="2024-01" db="EMBL/GenBank/DDBJ databases">
        <authorList>
            <person name="Webb A."/>
        </authorList>
    </citation>
    <scope>NUCLEOTIDE SEQUENCE</scope>
    <source>
        <strain evidence="1">Pm1</strain>
    </source>
</reference>
<dbReference type="InterPro" id="IPR036875">
    <property type="entry name" value="Znf_CCHC_sf"/>
</dbReference>
<dbReference type="SUPFAM" id="SSF57756">
    <property type="entry name" value="Retrovirus zinc finger-like domains"/>
    <property type="match status" value="1"/>
</dbReference>
<gene>
    <name evidence="1" type="ORF">PM001_LOCUS9686</name>
</gene>
<dbReference type="GO" id="GO:0003676">
    <property type="term" value="F:nucleic acid binding"/>
    <property type="evidence" value="ECO:0007669"/>
    <property type="project" value="InterPro"/>
</dbReference>
<evidence type="ECO:0000313" key="2">
    <source>
        <dbReference type="Proteomes" id="UP001162060"/>
    </source>
</evidence>
<dbReference type="GO" id="GO:0008270">
    <property type="term" value="F:zinc ion binding"/>
    <property type="evidence" value="ECO:0007669"/>
    <property type="project" value="InterPro"/>
</dbReference>
<dbReference type="EMBL" id="CAKLBY020000075">
    <property type="protein sequence ID" value="CAK7924536.1"/>
    <property type="molecule type" value="Genomic_DNA"/>
</dbReference>
<organism evidence="1 2">
    <name type="scientific">Peronospora matthiolae</name>
    <dbReference type="NCBI Taxonomy" id="2874970"/>
    <lineage>
        <taxon>Eukaryota</taxon>
        <taxon>Sar</taxon>
        <taxon>Stramenopiles</taxon>
        <taxon>Oomycota</taxon>
        <taxon>Peronosporomycetes</taxon>
        <taxon>Peronosporales</taxon>
        <taxon>Peronosporaceae</taxon>
        <taxon>Peronospora</taxon>
    </lineage>
</organism>
<comment type="caution">
    <text evidence="1">The sequence shown here is derived from an EMBL/GenBank/DDBJ whole genome shotgun (WGS) entry which is preliminary data.</text>
</comment>
<proteinExistence type="predicted"/>
<evidence type="ECO:0000313" key="1">
    <source>
        <dbReference type="EMBL" id="CAK7924536.1"/>
    </source>
</evidence>
<protein>
    <submittedName>
        <fullName evidence="1">Uncharacterized protein</fullName>
    </submittedName>
</protein>
<accession>A0AAV1TSE0</accession>
<name>A0AAV1TSE0_9STRA</name>
<dbReference type="AlphaFoldDB" id="A0AAV1TSE0"/>
<dbReference type="Proteomes" id="UP001162060">
    <property type="component" value="Unassembled WGS sequence"/>
</dbReference>
<sequence length="155" mass="16514">MAVRNATGASASLVPESLVMHASSELRPVLASQYDRKRTVFVINALEITQRAQNYEDNEKWAPRPAKAAVAAATATARTDTRVCNICSTVGHIACMCPGRPKNEDDEETPRWALAGLVAGCLTEEDWIVDSAPASTSSNTAAYCTIGRSATTPMA</sequence>